<dbReference type="Proteomes" id="UP001595607">
    <property type="component" value="Unassembled WGS sequence"/>
</dbReference>
<dbReference type="CDD" id="cd00082">
    <property type="entry name" value="HisKA"/>
    <property type="match status" value="1"/>
</dbReference>
<keyword evidence="6" id="KW-0808">Transferase</keyword>
<keyword evidence="8 12" id="KW-0418">Kinase</keyword>
<comment type="subcellular location">
    <subcellularLocation>
        <location evidence="2">Cell membrane</location>
        <topology evidence="2">Multi-pass membrane protein</topology>
    </subcellularLocation>
</comment>
<evidence type="ECO:0000256" key="6">
    <source>
        <dbReference type="ARBA" id="ARBA00022679"/>
    </source>
</evidence>
<keyword evidence="13" id="KW-1185">Reference proteome</keyword>
<keyword evidence="5" id="KW-0597">Phosphoprotein</keyword>
<dbReference type="SUPFAM" id="SSF47384">
    <property type="entry name" value="Homodimeric domain of signal transducing histidine kinase"/>
    <property type="match status" value="1"/>
</dbReference>
<accession>A0ABV7MEG7</accession>
<dbReference type="EC" id="2.7.13.3" evidence="3"/>
<comment type="caution">
    <text evidence="12">The sequence shown here is derived from an EMBL/GenBank/DDBJ whole genome shotgun (WGS) entry which is preliminary data.</text>
</comment>
<organism evidence="12 13">
    <name type="scientific">Parvularcula lutaonensis</name>
    <dbReference type="NCBI Taxonomy" id="491923"/>
    <lineage>
        <taxon>Bacteria</taxon>
        <taxon>Pseudomonadati</taxon>
        <taxon>Pseudomonadota</taxon>
        <taxon>Alphaproteobacteria</taxon>
        <taxon>Parvularculales</taxon>
        <taxon>Parvularculaceae</taxon>
        <taxon>Parvularcula</taxon>
    </lineage>
</organism>
<dbReference type="RefSeq" id="WP_189575759.1">
    <property type="nucleotide sequence ID" value="NZ_BMXU01000002.1"/>
</dbReference>
<keyword evidence="7" id="KW-0547">Nucleotide-binding</keyword>
<comment type="catalytic activity">
    <reaction evidence="1">
        <text>ATP + protein L-histidine = ADP + protein N-phospho-L-histidine.</text>
        <dbReference type="EC" id="2.7.13.3"/>
    </reaction>
</comment>
<dbReference type="PANTHER" id="PTHR44936">
    <property type="entry name" value="SENSOR PROTEIN CREC"/>
    <property type="match status" value="1"/>
</dbReference>
<evidence type="ECO:0000313" key="12">
    <source>
        <dbReference type="EMBL" id="MFC3303307.1"/>
    </source>
</evidence>
<gene>
    <name evidence="12" type="ORF">ACFONP_11245</name>
</gene>
<dbReference type="InterPro" id="IPR050980">
    <property type="entry name" value="2C_sensor_his_kinase"/>
</dbReference>
<evidence type="ECO:0000313" key="13">
    <source>
        <dbReference type="Proteomes" id="UP001595607"/>
    </source>
</evidence>
<keyword evidence="10" id="KW-0472">Membrane</keyword>
<dbReference type="InterPro" id="IPR004358">
    <property type="entry name" value="Sig_transdc_His_kin-like_C"/>
</dbReference>
<keyword evidence="10" id="KW-1133">Transmembrane helix</keyword>
<dbReference type="Pfam" id="PF02518">
    <property type="entry name" value="HATPase_c"/>
    <property type="match status" value="1"/>
</dbReference>
<dbReference type="Gene3D" id="3.30.565.10">
    <property type="entry name" value="Histidine kinase-like ATPase, C-terminal domain"/>
    <property type="match status" value="1"/>
</dbReference>
<dbReference type="SMART" id="SM00388">
    <property type="entry name" value="HisKA"/>
    <property type="match status" value="1"/>
</dbReference>
<keyword evidence="10" id="KW-0812">Transmembrane</keyword>
<evidence type="ECO:0000256" key="2">
    <source>
        <dbReference type="ARBA" id="ARBA00004651"/>
    </source>
</evidence>
<evidence type="ECO:0000256" key="9">
    <source>
        <dbReference type="ARBA" id="ARBA00022840"/>
    </source>
</evidence>
<evidence type="ECO:0000256" key="8">
    <source>
        <dbReference type="ARBA" id="ARBA00022777"/>
    </source>
</evidence>
<dbReference type="Gene3D" id="1.10.287.130">
    <property type="match status" value="1"/>
</dbReference>
<dbReference type="InterPro" id="IPR003594">
    <property type="entry name" value="HATPase_dom"/>
</dbReference>
<evidence type="ECO:0000256" key="1">
    <source>
        <dbReference type="ARBA" id="ARBA00000085"/>
    </source>
</evidence>
<feature type="transmembrane region" description="Helical" evidence="10">
    <location>
        <begin position="12"/>
        <end position="32"/>
    </location>
</feature>
<protein>
    <recommendedName>
        <fullName evidence="3">histidine kinase</fullName>
        <ecNumber evidence="3">2.7.13.3</ecNumber>
    </recommendedName>
</protein>
<feature type="transmembrane region" description="Helical" evidence="10">
    <location>
        <begin position="147"/>
        <end position="168"/>
    </location>
</feature>
<dbReference type="SUPFAM" id="SSF55874">
    <property type="entry name" value="ATPase domain of HSP90 chaperone/DNA topoisomerase II/histidine kinase"/>
    <property type="match status" value="1"/>
</dbReference>
<sequence>MSFSGVGLATRLTILTVGLLLIGQLVNAGLLATAEKTLRMQRAEAVMAERLVQGARFIEAAPRLGPNLARRPGVRLEEGPPPAGEVLPRAEETLRQAMEEAGFQGRGHAVRLVERGERQVMIGAIELSSGSWLSYRRPLPPGGDVPWGPIIVQTLILSVILIIPAIWVGRAVATPLRQLTGAADSILTGKDGAALPEGGPPDIRALTSAIAKLEQRVLAALDERAAMLGALGHDLRTPLASLRIRVESVADETLREEMTASIEALAEALDDILTFSKGVSADQLEEVRTEALVARLLEDYRGQPVSRGPVEALQLRASPQSLLRALRNLLDNALRYGGEAELSVEKRPGGMVAFVIRDKGEGIAAADLERLQRPFERGDPARNSAERGTGLGLAIAGAVARAHAGELLLTNGLSGGLEAVLLLPYHKAV</sequence>
<dbReference type="InterPro" id="IPR036097">
    <property type="entry name" value="HisK_dim/P_sf"/>
</dbReference>
<dbReference type="PROSITE" id="PS50109">
    <property type="entry name" value="HIS_KIN"/>
    <property type="match status" value="1"/>
</dbReference>
<dbReference type="PANTHER" id="PTHR44936:SF10">
    <property type="entry name" value="SENSOR PROTEIN RSTB"/>
    <property type="match status" value="1"/>
</dbReference>
<reference evidence="13" key="1">
    <citation type="journal article" date="2019" name="Int. J. Syst. Evol. Microbiol.">
        <title>The Global Catalogue of Microorganisms (GCM) 10K type strain sequencing project: providing services to taxonomists for standard genome sequencing and annotation.</title>
        <authorList>
            <consortium name="The Broad Institute Genomics Platform"/>
            <consortium name="The Broad Institute Genome Sequencing Center for Infectious Disease"/>
            <person name="Wu L."/>
            <person name="Ma J."/>
        </authorList>
    </citation>
    <scope>NUCLEOTIDE SEQUENCE [LARGE SCALE GENOMIC DNA]</scope>
    <source>
        <strain evidence="13">KCTC 22245</strain>
    </source>
</reference>
<evidence type="ECO:0000256" key="7">
    <source>
        <dbReference type="ARBA" id="ARBA00022741"/>
    </source>
</evidence>
<evidence type="ECO:0000256" key="5">
    <source>
        <dbReference type="ARBA" id="ARBA00022553"/>
    </source>
</evidence>
<dbReference type="EMBL" id="JBHRVA010000003">
    <property type="protein sequence ID" value="MFC3303307.1"/>
    <property type="molecule type" value="Genomic_DNA"/>
</dbReference>
<proteinExistence type="predicted"/>
<keyword evidence="4" id="KW-1003">Cell membrane</keyword>
<dbReference type="InterPro" id="IPR005467">
    <property type="entry name" value="His_kinase_dom"/>
</dbReference>
<dbReference type="InterPro" id="IPR036890">
    <property type="entry name" value="HATPase_C_sf"/>
</dbReference>
<feature type="domain" description="Histidine kinase" evidence="11">
    <location>
        <begin position="230"/>
        <end position="427"/>
    </location>
</feature>
<dbReference type="GO" id="GO:0016301">
    <property type="term" value="F:kinase activity"/>
    <property type="evidence" value="ECO:0007669"/>
    <property type="project" value="UniProtKB-KW"/>
</dbReference>
<name>A0ABV7MEG7_9PROT</name>
<evidence type="ECO:0000256" key="10">
    <source>
        <dbReference type="SAM" id="Phobius"/>
    </source>
</evidence>
<evidence type="ECO:0000256" key="4">
    <source>
        <dbReference type="ARBA" id="ARBA00022475"/>
    </source>
</evidence>
<dbReference type="InterPro" id="IPR003661">
    <property type="entry name" value="HisK_dim/P_dom"/>
</dbReference>
<dbReference type="PRINTS" id="PR00344">
    <property type="entry name" value="BCTRLSENSOR"/>
</dbReference>
<evidence type="ECO:0000259" key="11">
    <source>
        <dbReference type="PROSITE" id="PS50109"/>
    </source>
</evidence>
<keyword evidence="9" id="KW-0067">ATP-binding</keyword>
<dbReference type="SMART" id="SM00387">
    <property type="entry name" value="HATPase_c"/>
    <property type="match status" value="1"/>
</dbReference>
<evidence type="ECO:0000256" key="3">
    <source>
        <dbReference type="ARBA" id="ARBA00012438"/>
    </source>
</evidence>